<reference evidence="3 4" key="1">
    <citation type="submission" date="2006-12" db="EMBL/GenBank/DDBJ databases">
        <title>Bifidobacterium adolescentis complete genome sequence.</title>
        <authorList>
            <person name="Suzuki T."/>
            <person name="Tsuda Y."/>
            <person name="Kanou N."/>
            <person name="Inoue T."/>
            <person name="Kumazaki K."/>
            <person name="Nagano S."/>
            <person name="Hirai S."/>
            <person name="Tanaka K."/>
            <person name="Watanabe K."/>
        </authorList>
    </citation>
    <scope>NUCLEOTIDE SEQUENCE [LARGE SCALE GENOMIC DNA]</scope>
    <source>
        <strain evidence="4">ATCC 15703 / DSM 20083 / NCTC 11814 / E194a</strain>
    </source>
</reference>
<dbReference type="PaxDb" id="1680-BADO_0991"/>
<protein>
    <recommendedName>
        <fullName evidence="5">DUF4190 domain-containing protein</fullName>
    </recommendedName>
</protein>
<organism evidence="3 4">
    <name type="scientific">Bifidobacterium adolescentis (strain ATCC 15703 / DSM 20083 / NCTC 11814 / E194a)</name>
    <dbReference type="NCBI Taxonomy" id="367928"/>
    <lineage>
        <taxon>Bacteria</taxon>
        <taxon>Bacillati</taxon>
        <taxon>Actinomycetota</taxon>
        <taxon>Actinomycetes</taxon>
        <taxon>Bifidobacteriales</taxon>
        <taxon>Bifidobacteriaceae</taxon>
        <taxon>Bifidobacterium</taxon>
    </lineage>
</organism>
<evidence type="ECO:0000256" key="1">
    <source>
        <dbReference type="SAM" id="MobiDB-lite"/>
    </source>
</evidence>
<feature type="transmembrane region" description="Helical" evidence="2">
    <location>
        <begin position="204"/>
        <end position="226"/>
    </location>
</feature>
<keyword evidence="4" id="KW-1185">Reference proteome</keyword>
<feature type="transmembrane region" description="Helical" evidence="2">
    <location>
        <begin position="168"/>
        <end position="192"/>
    </location>
</feature>
<keyword evidence="2" id="KW-1133">Transmembrane helix</keyword>
<feature type="region of interest" description="Disordered" evidence="1">
    <location>
        <begin position="1"/>
        <end position="155"/>
    </location>
</feature>
<evidence type="ECO:0000313" key="3">
    <source>
        <dbReference type="EMBL" id="BAF39707.1"/>
    </source>
</evidence>
<evidence type="ECO:0000313" key="4">
    <source>
        <dbReference type="Proteomes" id="UP000008702"/>
    </source>
</evidence>
<name>A1A1X4_BIFAA</name>
<keyword evidence="2" id="KW-0472">Membrane</keyword>
<keyword evidence="2" id="KW-0812">Transmembrane</keyword>
<evidence type="ECO:0008006" key="5">
    <source>
        <dbReference type="Google" id="ProtNLM"/>
    </source>
</evidence>
<dbReference type="HOGENOM" id="CLU_092707_0_0_11"/>
<gene>
    <name evidence="3" type="ordered locus">BAD_0926</name>
</gene>
<feature type="compositionally biased region" description="Low complexity" evidence="1">
    <location>
        <begin position="89"/>
        <end position="99"/>
    </location>
</feature>
<sequence>MTRQVHRSNQKDKEDDMNEPEQNQPINPDEGQEAAGAAPVSSSSSSDQSAQPEFGQYNQPEYGAMSNQYPANYNPYMYGAPEQPKPADDAQQTAQQPQTNPYMQNGYPANPYDASGRQQSGQPNGYQYGPNQYGPNQYGPNPYQQPGIYPINPNDPSQNPLYGHWDSYAIISFVFALFLPVPVIPAVMGAIAMWRTKKLHMKGYALGVAALIINVLYTIAVIWMTVHGISTADLYNQMMQYMFGGSGQSGDSSSISA</sequence>
<feature type="compositionally biased region" description="Low complexity" evidence="1">
    <location>
        <begin position="34"/>
        <end position="50"/>
    </location>
</feature>
<proteinExistence type="predicted"/>
<dbReference type="STRING" id="367928.BAD_0926"/>
<dbReference type="EMBL" id="AP009256">
    <property type="protein sequence ID" value="BAF39707.1"/>
    <property type="molecule type" value="Genomic_DNA"/>
</dbReference>
<dbReference type="Proteomes" id="UP000008702">
    <property type="component" value="Chromosome"/>
</dbReference>
<evidence type="ECO:0000256" key="2">
    <source>
        <dbReference type="SAM" id="Phobius"/>
    </source>
</evidence>
<accession>A1A1X4</accession>
<feature type="compositionally biased region" description="Low complexity" evidence="1">
    <location>
        <begin position="121"/>
        <end position="151"/>
    </location>
</feature>
<dbReference type="AlphaFoldDB" id="A1A1X4"/>
<dbReference type="KEGG" id="bad:BAD_0926"/>